<comment type="caution">
    <text evidence="5">The sequence shown here is derived from an EMBL/GenBank/DDBJ whole genome shotgun (WGS) entry which is preliminary data.</text>
</comment>
<keyword evidence="6" id="KW-1185">Reference proteome</keyword>
<dbReference type="InterPro" id="IPR013783">
    <property type="entry name" value="Ig-like_fold"/>
</dbReference>
<feature type="domain" description="Sushi" evidence="4">
    <location>
        <begin position="132"/>
        <end position="194"/>
    </location>
</feature>
<dbReference type="CDD" id="cd00033">
    <property type="entry name" value="CCP"/>
    <property type="match status" value="2"/>
</dbReference>
<dbReference type="PROSITE" id="PS50923">
    <property type="entry name" value="SUSHI"/>
    <property type="match status" value="1"/>
</dbReference>
<dbReference type="SUPFAM" id="SSF48726">
    <property type="entry name" value="Immunoglobulin"/>
    <property type="match status" value="1"/>
</dbReference>
<evidence type="ECO:0000259" key="3">
    <source>
        <dbReference type="PROSITE" id="PS50835"/>
    </source>
</evidence>
<dbReference type="PROSITE" id="PS50835">
    <property type="entry name" value="IG_LIKE"/>
    <property type="match status" value="1"/>
</dbReference>
<dbReference type="Pfam" id="PF00084">
    <property type="entry name" value="Sushi"/>
    <property type="match status" value="1"/>
</dbReference>
<sequence>DTVLEFRGHWNLLPKNYVGVEKGQWLNVKCISNGIARHPLWLVQNSSLVSTEKSIDNSTDQFINILKISNASEEHNGDYRCFVEGYRQTVFKVQVINPTENYSSKIVVGHSTLTCLSNGQWSDNAPRCESVSGCPRPLKTEDIELLVEPDKDFYRFGESITLACNPGFVLSSEVIRPMCLGSTWSETNLPHCLRH</sequence>
<dbReference type="InterPro" id="IPR035976">
    <property type="entry name" value="Sushi/SCR/CCP_sf"/>
</dbReference>
<evidence type="ECO:0000313" key="6">
    <source>
        <dbReference type="Proteomes" id="UP001054837"/>
    </source>
</evidence>
<proteinExistence type="predicted"/>
<evidence type="ECO:0000313" key="5">
    <source>
        <dbReference type="EMBL" id="GIY62532.1"/>
    </source>
</evidence>
<dbReference type="InterPro" id="IPR000436">
    <property type="entry name" value="Sushi_SCR_CCP_dom"/>
</dbReference>
<dbReference type="SUPFAM" id="SSF57535">
    <property type="entry name" value="Complement control module/SCR domain"/>
    <property type="match status" value="2"/>
</dbReference>
<reference evidence="5 6" key="1">
    <citation type="submission" date="2021-06" db="EMBL/GenBank/DDBJ databases">
        <title>Caerostris darwini draft genome.</title>
        <authorList>
            <person name="Kono N."/>
            <person name="Arakawa K."/>
        </authorList>
    </citation>
    <scope>NUCLEOTIDE SEQUENCE [LARGE SCALE GENOMIC DNA]</scope>
</reference>
<dbReference type="Gene3D" id="2.10.70.10">
    <property type="entry name" value="Complement Module, domain 1"/>
    <property type="match status" value="2"/>
</dbReference>
<dbReference type="Gene3D" id="2.60.40.10">
    <property type="entry name" value="Immunoglobulins"/>
    <property type="match status" value="1"/>
</dbReference>
<dbReference type="AlphaFoldDB" id="A0AAV4UXJ0"/>
<dbReference type="InterPro" id="IPR007110">
    <property type="entry name" value="Ig-like_dom"/>
</dbReference>
<keyword evidence="1" id="KW-1015">Disulfide bond</keyword>
<evidence type="ECO:0000256" key="2">
    <source>
        <dbReference type="PROSITE-ProRule" id="PRU00302"/>
    </source>
</evidence>
<dbReference type="Proteomes" id="UP001054837">
    <property type="component" value="Unassembled WGS sequence"/>
</dbReference>
<protein>
    <submittedName>
        <fullName evidence="5">Protein lev-9</fullName>
    </submittedName>
</protein>
<dbReference type="EMBL" id="BPLQ01012100">
    <property type="protein sequence ID" value="GIY62532.1"/>
    <property type="molecule type" value="Genomic_DNA"/>
</dbReference>
<evidence type="ECO:0000256" key="1">
    <source>
        <dbReference type="ARBA" id="ARBA00023157"/>
    </source>
</evidence>
<dbReference type="InterPro" id="IPR036179">
    <property type="entry name" value="Ig-like_dom_sf"/>
</dbReference>
<keyword evidence="2" id="KW-0768">Sushi</keyword>
<name>A0AAV4UXJ0_9ARAC</name>
<gene>
    <name evidence="5" type="primary">lev-9_3</name>
    <name evidence="5" type="ORF">CDAR_219741</name>
</gene>
<accession>A0AAV4UXJ0</accession>
<feature type="domain" description="Ig-like" evidence="3">
    <location>
        <begin position="20"/>
        <end position="91"/>
    </location>
</feature>
<organism evidence="5 6">
    <name type="scientific">Caerostris darwini</name>
    <dbReference type="NCBI Taxonomy" id="1538125"/>
    <lineage>
        <taxon>Eukaryota</taxon>
        <taxon>Metazoa</taxon>
        <taxon>Ecdysozoa</taxon>
        <taxon>Arthropoda</taxon>
        <taxon>Chelicerata</taxon>
        <taxon>Arachnida</taxon>
        <taxon>Araneae</taxon>
        <taxon>Araneomorphae</taxon>
        <taxon>Entelegynae</taxon>
        <taxon>Araneoidea</taxon>
        <taxon>Araneidae</taxon>
        <taxon>Caerostris</taxon>
    </lineage>
</organism>
<comment type="caution">
    <text evidence="2">Lacks conserved residue(s) required for the propagation of feature annotation.</text>
</comment>
<dbReference type="SMART" id="SM00032">
    <property type="entry name" value="CCP"/>
    <property type="match status" value="2"/>
</dbReference>
<feature type="non-terminal residue" evidence="5">
    <location>
        <position position="1"/>
    </location>
</feature>
<evidence type="ECO:0000259" key="4">
    <source>
        <dbReference type="PROSITE" id="PS50923"/>
    </source>
</evidence>